<dbReference type="SUPFAM" id="SSF56801">
    <property type="entry name" value="Acetyl-CoA synthetase-like"/>
    <property type="match status" value="1"/>
</dbReference>
<dbReference type="GO" id="GO:0070566">
    <property type="term" value="F:adenylyltransferase activity"/>
    <property type="evidence" value="ECO:0007669"/>
    <property type="project" value="TreeGrafter"/>
</dbReference>
<sequence>MGNANYSLTLEDNFLTHFFFYAARYPQREACIFQPRGPETAITLSYEALNHKVIEKAKFLVEQGLTNKPVGLLFPTGIEFVVDFLACLAAGVHAVPMNVTKNSKQLERTLAILSDTGVNTVLTTSDTKILVGSLLEDLGEFRWIDACGSVSVTTTLPTIGLDDIAFIQYTSGSTSAPKGVIVSHRNVVDNQRAIQTACGHKQGLIAGGWLPQFHDMGLIGHMLQPLFLGGTYVFMPPLNFIQRPIRWLQLIDRYRIHSSAAPNFGYEHCTKLIKPSASLEQLDLSCWQVALNGSEPIKAATMKDFATQFAAQGFSEKAFFPCYGMAETTLFVSGGPKHGGMQSLQLDRNALAKGKVSTSQPSSTNADSLNVVNCGELSEHFQCAIVDPDKLTRCADNIVGEIWLRSASVSQGYLKQPQTNSLIFEAAIKGEGDQYFLRTGDLGFVRDGCLFVTGRLKELIILRGKNIYPYDLEHICNGYSHAAGGNGASVFTVSDNNTVKLAAAVEIKKRALKEQCHDAMRRDLTQRLAEGAGITLDYLLLLPPGSLPKTTSGKIRRGECQHLLNTAPLQGEFSH</sequence>
<dbReference type="Pfam" id="PF00501">
    <property type="entry name" value="AMP-binding"/>
    <property type="match status" value="1"/>
</dbReference>
<dbReference type="RefSeq" id="WP_105062746.1">
    <property type="nucleotide sequence ID" value="NZ_MSCJ01000004.1"/>
</dbReference>
<evidence type="ECO:0000256" key="2">
    <source>
        <dbReference type="ARBA" id="ARBA00022598"/>
    </source>
</evidence>
<feature type="domain" description="AMP-dependent synthetase/ligase" evidence="3">
    <location>
        <begin position="22"/>
        <end position="414"/>
    </location>
</feature>
<dbReference type="GO" id="GO:0005886">
    <property type="term" value="C:plasma membrane"/>
    <property type="evidence" value="ECO:0007669"/>
    <property type="project" value="TreeGrafter"/>
</dbReference>
<dbReference type="GO" id="GO:0071766">
    <property type="term" value="P:Actinobacterium-type cell wall biogenesis"/>
    <property type="evidence" value="ECO:0007669"/>
    <property type="project" value="UniProtKB-ARBA"/>
</dbReference>
<name>A0A2S7V8E8_PHOAN</name>
<geneLocation type="plasmid" evidence="4">
    <name>p1</name>
</geneLocation>
<comment type="caution">
    <text evidence="4">The sequence shown here is derived from an EMBL/GenBank/DDBJ whole genome shotgun (WGS) entry which is preliminary data.</text>
</comment>
<dbReference type="FunFam" id="3.40.50.12780:FF:000013">
    <property type="entry name" value="Long-chain-fatty-acid--AMP ligase FadD32"/>
    <property type="match status" value="1"/>
</dbReference>
<evidence type="ECO:0000256" key="1">
    <source>
        <dbReference type="ARBA" id="ARBA00006432"/>
    </source>
</evidence>
<dbReference type="InterPro" id="IPR040097">
    <property type="entry name" value="FAAL/FAAC"/>
</dbReference>
<organism evidence="4 5">
    <name type="scientific">Photobacterium angustum</name>
    <dbReference type="NCBI Taxonomy" id="661"/>
    <lineage>
        <taxon>Bacteria</taxon>
        <taxon>Pseudomonadati</taxon>
        <taxon>Pseudomonadota</taxon>
        <taxon>Gammaproteobacteria</taxon>
        <taxon>Vibrionales</taxon>
        <taxon>Vibrionaceae</taxon>
        <taxon>Photobacterium</taxon>
    </lineage>
</organism>
<dbReference type="CDD" id="cd05931">
    <property type="entry name" value="FAAL"/>
    <property type="match status" value="1"/>
</dbReference>
<dbReference type="PANTHER" id="PTHR22754">
    <property type="entry name" value="DISCO-INTERACTING PROTEIN 2 DIP2 -RELATED"/>
    <property type="match status" value="1"/>
</dbReference>
<dbReference type="OrthoDB" id="9757559at2"/>
<keyword evidence="2" id="KW-0436">Ligase</keyword>
<dbReference type="InterPro" id="IPR000873">
    <property type="entry name" value="AMP-dep_synth/lig_dom"/>
</dbReference>
<dbReference type="GO" id="GO:0016874">
    <property type="term" value="F:ligase activity"/>
    <property type="evidence" value="ECO:0007669"/>
    <property type="project" value="UniProtKB-KW"/>
</dbReference>
<dbReference type="Proteomes" id="UP000238730">
    <property type="component" value="Unassembled WGS sequence"/>
</dbReference>
<dbReference type="Gene3D" id="3.40.50.12780">
    <property type="entry name" value="N-terminal domain of ligase-like"/>
    <property type="match status" value="1"/>
</dbReference>
<reference evidence="4 5" key="1">
    <citation type="submission" date="2016-12" db="EMBL/GenBank/DDBJ databases">
        <title>Diversity of luminous bacteria.</title>
        <authorList>
            <person name="Yoshizawa S."/>
            <person name="Kogure K."/>
        </authorList>
    </citation>
    <scope>NUCLEOTIDE SEQUENCE [LARGE SCALE GENOMIC DNA]</scope>
    <source>
        <strain evidence="4 5">LC1-200</strain>
        <plasmid evidence="4">p1</plasmid>
    </source>
</reference>
<evidence type="ECO:0000313" key="5">
    <source>
        <dbReference type="Proteomes" id="UP000238730"/>
    </source>
</evidence>
<dbReference type="AlphaFoldDB" id="A0A2S7V8E8"/>
<gene>
    <name evidence="4" type="ORF">BTO08_22260</name>
</gene>
<accession>A0A2S7V8E8</accession>
<dbReference type="InterPro" id="IPR045851">
    <property type="entry name" value="AMP-bd_C_sf"/>
</dbReference>
<comment type="similarity">
    <text evidence="1">Belongs to the ATP-dependent AMP-binding enzyme family.</text>
</comment>
<evidence type="ECO:0000259" key="3">
    <source>
        <dbReference type="Pfam" id="PF00501"/>
    </source>
</evidence>
<dbReference type="PANTHER" id="PTHR22754:SF32">
    <property type="entry name" value="DISCO-INTERACTING PROTEIN 2"/>
    <property type="match status" value="1"/>
</dbReference>
<keyword evidence="4" id="KW-0614">Plasmid</keyword>
<dbReference type="GO" id="GO:0006633">
    <property type="term" value="P:fatty acid biosynthetic process"/>
    <property type="evidence" value="ECO:0007669"/>
    <property type="project" value="TreeGrafter"/>
</dbReference>
<dbReference type="Gene3D" id="3.30.300.30">
    <property type="match status" value="1"/>
</dbReference>
<dbReference type="InterPro" id="IPR020845">
    <property type="entry name" value="AMP-binding_CS"/>
</dbReference>
<evidence type="ECO:0000313" key="4">
    <source>
        <dbReference type="EMBL" id="PQJ58486.1"/>
    </source>
</evidence>
<dbReference type="EMBL" id="MSCJ01000004">
    <property type="protein sequence ID" value="PQJ58486.1"/>
    <property type="molecule type" value="Genomic_DNA"/>
</dbReference>
<protein>
    <recommendedName>
        <fullName evidence="3">AMP-dependent synthetase/ligase domain-containing protein</fullName>
    </recommendedName>
</protein>
<dbReference type="PROSITE" id="PS00455">
    <property type="entry name" value="AMP_BINDING"/>
    <property type="match status" value="1"/>
</dbReference>
<proteinExistence type="inferred from homology"/>
<dbReference type="InterPro" id="IPR042099">
    <property type="entry name" value="ANL_N_sf"/>
</dbReference>